<dbReference type="AlphaFoldDB" id="V5C6J5"/>
<dbReference type="Pfam" id="PF07963">
    <property type="entry name" value="N_methyl"/>
    <property type="match status" value="1"/>
</dbReference>
<protein>
    <submittedName>
        <fullName evidence="2">Type IV pilus assembly protein PilW</fullName>
    </submittedName>
</protein>
<keyword evidence="1" id="KW-1133">Transmembrane helix</keyword>
<dbReference type="EMBL" id="AYLO01000006">
    <property type="protein sequence ID" value="ESS74047.1"/>
    <property type="molecule type" value="Genomic_DNA"/>
</dbReference>
<accession>V5C6J5</accession>
<dbReference type="Pfam" id="PF16074">
    <property type="entry name" value="PilW"/>
    <property type="match status" value="1"/>
</dbReference>
<dbReference type="eggNOG" id="COG4966">
    <property type="taxonomic scope" value="Bacteria"/>
</dbReference>
<name>V5C6J5_9GAMM</name>
<dbReference type="STRING" id="1116472.MGMO_6c00210"/>
<dbReference type="RefSeq" id="WP_023493044.1">
    <property type="nucleotide sequence ID" value="NZ_AYLO01000006.1"/>
</dbReference>
<evidence type="ECO:0000313" key="2">
    <source>
        <dbReference type="EMBL" id="ESS74047.1"/>
    </source>
</evidence>
<evidence type="ECO:0000313" key="3">
    <source>
        <dbReference type="Proteomes" id="UP000017842"/>
    </source>
</evidence>
<dbReference type="NCBIfam" id="TIGR02532">
    <property type="entry name" value="IV_pilin_GFxxxE"/>
    <property type="match status" value="1"/>
</dbReference>
<evidence type="ECO:0000256" key="1">
    <source>
        <dbReference type="SAM" id="Phobius"/>
    </source>
</evidence>
<reference evidence="2 3" key="1">
    <citation type="journal article" date="2013" name="Genome Announc.">
        <title>Draft Genome Sequence of the Methanotrophic Gammaproteobacterium Methyloglobulus morosus DSM 22980 Strain KoM1.</title>
        <authorList>
            <person name="Poehlein A."/>
            <person name="Deutzmann J.S."/>
            <person name="Daniel R."/>
            <person name="Simeonova D.D."/>
        </authorList>
    </citation>
    <scope>NUCLEOTIDE SEQUENCE [LARGE SCALE GENOMIC DNA]</scope>
    <source>
        <strain evidence="2 3">KoM1</strain>
    </source>
</reference>
<gene>
    <name evidence="2" type="primary">pilW</name>
    <name evidence="2" type="ORF">MGMO_6c00210</name>
</gene>
<feature type="transmembrane region" description="Helical" evidence="1">
    <location>
        <begin position="12"/>
        <end position="36"/>
    </location>
</feature>
<dbReference type="GO" id="GO:0043683">
    <property type="term" value="P:type IV pilus assembly"/>
    <property type="evidence" value="ECO:0007669"/>
    <property type="project" value="InterPro"/>
</dbReference>
<proteinExistence type="predicted"/>
<organism evidence="2 3">
    <name type="scientific">Methyloglobulus morosus KoM1</name>
    <dbReference type="NCBI Taxonomy" id="1116472"/>
    <lineage>
        <taxon>Bacteria</taxon>
        <taxon>Pseudomonadati</taxon>
        <taxon>Pseudomonadota</taxon>
        <taxon>Gammaproteobacteria</taxon>
        <taxon>Methylococcales</taxon>
        <taxon>Methylococcaceae</taxon>
        <taxon>Methyloglobulus</taxon>
    </lineage>
</organism>
<dbReference type="Proteomes" id="UP000017842">
    <property type="component" value="Unassembled WGS sequence"/>
</dbReference>
<keyword evidence="3" id="KW-1185">Reference proteome</keyword>
<dbReference type="InterPro" id="IPR032092">
    <property type="entry name" value="PilW"/>
</dbReference>
<keyword evidence="1" id="KW-0472">Membrane</keyword>
<sequence>MRLNSPKSHSGFTLIEIMIALLIGLFIMGGIMQIFINTKQTYRMQDNLSRLQENARYALELLNHDIRMTGYLGCAGGDTTKLSVIANSPLLAPVPHTGDLAVVSASTITGGDESGGTFTTPNPALTSSPLASVSPNTDAITIQFGESCGGYTTAAMNTVNPTALSATQTCGSKTTPGTSITAGKPLVISDCAHADIFRAAADNTQNKDNAGTATTALSKTYAVGSEILLFQSYTYFIKPGSNGDPALWRFDNNYASSSSNPSEVIEGIQDLDVLYGMDTDGDGTANYYVASTSVPNMAQVVSVRITLTVQSIDNTLATTSGRLIRNFTSTIALRNRIF</sequence>
<comment type="caution">
    <text evidence="2">The sequence shown here is derived from an EMBL/GenBank/DDBJ whole genome shotgun (WGS) entry which is preliminary data.</text>
</comment>
<keyword evidence="1" id="KW-0812">Transmembrane</keyword>
<dbReference type="InterPro" id="IPR012902">
    <property type="entry name" value="N_methyl_site"/>
</dbReference>
<dbReference type="OrthoDB" id="5296662at2"/>